<name>A0A8S5MBB9_9CAUD</name>
<dbReference type="EMBL" id="BK014866">
    <property type="protein sequence ID" value="DAD79464.1"/>
    <property type="molecule type" value="Genomic_DNA"/>
</dbReference>
<proteinExistence type="predicted"/>
<protein>
    <submittedName>
        <fullName evidence="1">Uncharacterized protein</fullName>
    </submittedName>
</protein>
<accession>A0A8S5MBB9</accession>
<organism evidence="1">
    <name type="scientific">Myoviridae sp. cth2T2</name>
    <dbReference type="NCBI Taxonomy" id="2826683"/>
    <lineage>
        <taxon>Viruses</taxon>
        <taxon>Duplodnaviria</taxon>
        <taxon>Heunggongvirae</taxon>
        <taxon>Uroviricota</taxon>
        <taxon>Caudoviricetes</taxon>
    </lineage>
</organism>
<sequence length="35" mass="4030">MRYIVPPCGTVMEPQHQWYVLSSGKGNIPFFIVYA</sequence>
<evidence type="ECO:0000313" key="1">
    <source>
        <dbReference type="EMBL" id="DAD79464.1"/>
    </source>
</evidence>
<reference evidence="1" key="1">
    <citation type="journal article" date="2021" name="Proc. Natl. Acad. Sci. U.S.A.">
        <title>A Catalog of Tens of Thousands of Viruses from Human Metagenomes Reveals Hidden Associations with Chronic Diseases.</title>
        <authorList>
            <person name="Tisza M.J."/>
            <person name="Buck C.B."/>
        </authorList>
    </citation>
    <scope>NUCLEOTIDE SEQUENCE</scope>
    <source>
        <strain evidence="1">Cth2T2</strain>
    </source>
</reference>